<dbReference type="InterPro" id="IPR053226">
    <property type="entry name" value="Pyrrolopyrazine_biosynth_F"/>
</dbReference>
<dbReference type="GO" id="GO:0016740">
    <property type="term" value="F:transferase activity"/>
    <property type="evidence" value="ECO:0007669"/>
    <property type="project" value="UniProtKB-KW"/>
</dbReference>
<evidence type="ECO:0000313" key="1">
    <source>
        <dbReference type="EMBL" id="TCJ15151.1"/>
    </source>
</evidence>
<reference evidence="1 2" key="1">
    <citation type="submission" date="2019-03" db="EMBL/GenBank/DDBJ databases">
        <title>Whole genome sequence of a novel Rubrobacter taiwanensis strain, isolated from Yellowstone National Park.</title>
        <authorList>
            <person name="Freed S."/>
            <person name="Ramaley R.F."/>
            <person name="Kyndt J.A."/>
        </authorList>
    </citation>
    <scope>NUCLEOTIDE SEQUENCE [LARGE SCALE GENOMIC DNA]</scope>
    <source>
        <strain evidence="1 2">Yellowstone</strain>
    </source>
</reference>
<comment type="caution">
    <text evidence="1">The sequence shown here is derived from an EMBL/GenBank/DDBJ whole genome shotgun (WGS) entry which is preliminary data.</text>
</comment>
<gene>
    <name evidence="1" type="ORF">E0L93_13430</name>
</gene>
<organism evidence="1 2">
    <name type="scientific">Rubrobacter taiwanensis</name>
    <dbReference type="NCBI Taxonomy" id="185139"/>
    <lineage>
        <taxon>Bacteria</taxon>
        <taxon>Bacillati</taxon>
        <taxon>Actinomycetota</taxon>
        <taxon>Rubrobacteria</taxon>
        <taxon>Rubrobacterales</taxon>
        <taxon>Rubrobacteraceae</taxon>
        <taxon>Rubrobacter</taxon>
    </lineage>
</organism>
<dbReference type="SUPFAM" id="SSF52540">
    <property type="entry name" value="P-loop containing nucleoside triphosphate hydrolases"/>
    <property type="match status" value="1"/>
</dbReference>
<name>A0A4R1BDJ2_9ACTN</name>
<dbReference type="PANTHER" id="PTHR48419:SF1">
    <property type="entry name" value="SULFOTRANSFERASE DOMAIN-CONTAINING PROTEIN"/>
    <property type="match status" value="1"/>
</dbReference>
<dbReference type="PANTHER" id="PTHR48419">
    <property type="entry name" value="SULFOTRANSFERASE DOMAIN-CONTAINING PROTEIN"/>
    <property type="match status" value="1"/>
</dbReference>
<sequence length="242" mass="28474">MQTSRPIALWAVPRSVSTAFERVFVERGDFKVFHEPFSASYYYSAERQSDRYPDHPPKEEYDAERVLERLMRPADRPVFFKDMAYHAKALLSPEFAARFTNTFIIREPKYMLVSLNEMWPDFTLEETGYEHQHRLFRYATEDCGQPPVVVDAGDLGADPEGIVAAYCQKIGVPFKPEALSWEAREVPEWEMWDEWHERAQKSTGIRQTEPEEEVELPAELREAYEHCRPYYEAMYERRLTAG</sequence>
<dbReference type="Proteomes" id="UP000295244">
    <property type="component" value="Unassembled WGS sequence"/>
</dbReference>
<dbReference type="EMBL" id="SKBU01000028">
    <property type="protein sequence ID" value="TCJ15151.1"/>
    <property type="molecule type" value="Genomic_DNA"/>
</dbReference>
<keyword evidence="2" id="KW-1185">Reference proteome</keyword>
<dbReference type="InterPro" id="IPR027417">
    <property type="entry name" value="P-loop_NTPase"/>
</dbReference>
<evidence type="ECO:0000313" key="2">
    <source>
        <dbReference type="Proteomes" id="UP000295244"/>
    </source>
</evidence>
<protein>
    <submittedName>
        <fullName evidence="1">Sulfotransferase family protein</fullName>
    </submittedName>
</protein>
<dbReference type="AlphaFoldDB" id="A0A4R1BDJ2"/>
<dbReference type="RefSeq" id="WP_132692594.1">
    <property type="nucleotide sequence ID" value="NZ_SKBU01000028.1"/>
</dbReference>
<dbReference type="Pfam" id="PF19798">
    <property type="entry name" value="Sulfotransfer_5"/>
    <property type="match status" value="1"/>
</dbReference>
<proteinExistence type="predicted"/>
<accession>A0A4R1BDJ2</accession>
<dbReference type="Gene3D" id="3.40.50.300">
    <property type="entry name" value="P-loop containing nucleotide triphosphate hydrolases"/>
    <property type="match status" value="1"/>
</dbReference>
<keyword evidence="1" id="KW-0808">Transferase</keyword>
<dbReference type="OrthoDB" id="272985at2"/>